<sequence length="166" mass="18488">MAPASSTIHPNPLSILDFVVNKGHGVKGLAESGLDTLPHQYIQPPHERFDTTTNEEASPNDCIPVINMSNWGDPKVAEAICDAAQKWGFFPIVNHGVPIHVLEDVEDATHQFYKLPAQEKHKYSKQQSVTNRVRFGTSFTPEAEKALEWKDFLSLFFVSDDEAASL</sequence>
<comment type="caution">
    <text evidence="1">The sequence shown here is derived from an EMBL/GenBank/DDBJ whole genome shotgun (WGS) entry which is preliminary data.</text>
</comment>
<accession>A0ACB9A9M5</accession>
<name>A0ACB9A9M5_ARCLA</name>
<evidence type="ECO:0000313" key="2">
    <source>
        <dbReference type="Proteomes" id="UP001055879"/>
    </source>
</evidence>
<reference evidence="2" key="1">
    <citation type="journal article" date="2022" name="Mol. Ecol. Resour.">
        <title>The genomes of chicory, endive, great burdock and yacon provide insights into Asteraceae palaeo-polyploidization history and plant inulin production.</title>
        <authorList>
            <person name="Fan W."/>
            <person name="Wang S."/>
            <person name="Wang H."/>
            <person name="Wang A."/>
            <person name="Jiang F."/>
            <person name="Liu H."/>
            <person name="Zhao H."/>
            <person name="Xu D."/>
            <person name="Zhang Y."/>
        </authorList>
    </citation>
    <scope>NUCLEOTIDE SEQUENCE [LARGE SCALE GENOMIC DNA]</scope>
    <source>
        <strain evidence="2">cv. Niubang</strain>
    </source>
</reference>
<proteinExistence type="predicted"/>
<dbReference type="Proteomes" id="UP001055879">
    <property type="component" value="Linkage Group LG08"/>
</dbReference>
<protein>
    <submittedName>
        <fullName evidence="1">Uncharacterized protein</fullName>
    </submittedName>
</protein>
<organism evidence="1 2">
    <name type="scientific">Arctium lappa</name>
    <name type="common">Greater burdock</name>
    <name type="synonym">Lappa major</name>
    <dbReference type="NCBI Taxonomy" id="4217"/>
    <lineage>
        <taxon>Eukaryota</taxon>
        <taxon>Viridiplantae</taxon>
        <taxon>Streptophyta</taxon>
        <taxon>Embryophyta</taxon>
        <taxon>Tracheophyta</taxon>
        <taxon>Spermatophyta</taxon>
        <taxon>Magnoliopsida</taxon>
        <taxon>eudicotyledons</taxon>
        <taxon>Gunneridae</taxon>
        <taxon>Pentapetalae</taxon>
        <taxon>asterids</taxon>
        <taxon>campanulids</taxon>
        <taxon>Asterales</taxon>
        <taxon>Asteraceae</taxon>
        <taxon>Carduoideae</taxon>
        <taxon>Cardueae</taxon>
        <taxon>Arctiinae</taxon>
        <taxon>Arctium</taxon>
    </lineage>
</organism>
<reference evidence="1 2" key="2">
    <citation type="journal article" date="2022" name="Mol. Ecol. Resour.">
        <title>The genomes of chicory, endive, great burdock and yacon provide insights into Asteraceae paleo-polyploidization history and plant inulin production.</title>
        <authorList>
            <person name="Fan W."/>
            <person name="Wang S."/>
            <person name="Wang H."/>
            <person name="Wang A."/>
            <person name="Jiang F."/>
            <person name="Liu H."/>
            <person name="Zhao H."/>
            <person name="Xu D."/>
            <person name="Zhang Y."/>
        </authorList>
    </citation>
    <scope>NUCLEOTIDE SEQUENCE [LARGE SCALE GENOMIC DNA]</scope>
    <source>
        <strain evidence="2">cv. Niubang</strain>
    </source>
</reference>
<dbReference type="EMBL" id="CM042054">
    <property type="protein sequence ID" value="KAI3706320.1"/>
    <property type="molecule type" value="Genomic_DNA"/>
</dbReference>
<evidence type="ECO:0000313" key="1">
    <source>
        <dbReference type="EMBL" id="KAI3706320.1"/>
    </source>
</evidence>
<gene>
    <name evidence="1" type="ORF">L6452_23973</name>
</gene>
<keyword evidence="2" id="KW-1185">Reference proteome</keyword>